<dbReference type="InterPro" id="IPR003439">
    <property type="entry name" value="ABC_transporter-like_ATP-bd"/>
</dbReference>
<dbReference type="InterPro" id="IPR011527">
    <property type="entry name" value="ABC1_TM_dom"/>
</dbReference>
<dbReference type="InterPro" id="IPR027417">
    <property type="entry name" value="P-loop_NTPase"/>
</dbReference>
<evidence type="ECO:0000256" key="8">
    <source>
        <dbReference type="ARBA" id="ARBA00023136"/>
    </source>
</evidence>
<dbReference type="GO" id="GO:0005737">
    <property type="term" value="C:cytoplasm"/>
    <property type="evidence" value="ECO:0007669"/>
    <property type="project" value="UniProtKB-ARBA"/>
</dbReference>
<dbReference type="PROSITE" id="PS00211">
    <property type="entry name" value="ABC_TRANSPORTER_1"/>
    <property type="match status" value="1"/>
</dbReference>
<feature type="domain" description="ABC transporter" evidence="10">
    <location>
        <begin position="307"/>
        <end position="489"/>
    </location>
</feature>
<keyword evidence="6" id="KW-0067">ATP-binding</keyword>
<dbReference type="FunFam" id="3.40.50.300:FF:000604">
    <property type="entry name" value="ABC transporter B family member 28"/>
    <property type="match status" value="1"/>
</dbReference>
<feature type="transmembrane region" description="Helical" evidence="9">
    <location>
        <begin position="126"/>
        <end position="147"/>
    </location>
</feature>
<keyword evidence="12" id="KW-1185">Reference proteome</keyword>
<dbReference type="InterPro" id="IPR017871">
    <property type="entry name" value="ABC_transporter-like_CS"/>
</dbReference>
<dbReference type="GO" id="GO:0140359">
    <property type="term" value="F:ABC-type transporter activity"/>
    <property type="evidence" value="ECO:0007669"/>
    <property type="project" value="InterPro"/>
</dbReference>
<dbReference type="Gene3D" id="1.20.1560.10">
    <property type="entry name" value="ABC transporter type 1, transmembrane domain"/>
    <property type="match status" value="2"/>
</dbReference>
<dbReference type="SUPFAM" id="SSF52540">
    <property type="entry name" value="P-loop containing nucleoside triphosphate hydrolases"/>
    <property type="match status" value="1"/>
</dbReference>
<dbReference type="InterPro" id="IPR036640">
    <property type="entry name" value="ABC1_TM_sf"/>
</dbReference>
<keyword evidence="7 9" id="KW-1133">Transmembrane helix</keyword>
<accession>A0A0R3S4K4</accession>
<dbReference type="Pfam" id="PF00664">
    <property type="entry name" value="ABC_membrane"/>
    <property type="match status" value="2"/>
</dbReference>
<evidence type="ECO:0000259" key="10">
    <source>
        <dbReference type="PROSITE" id="PS50893"/>
    </source>
</evidence>
<organism evidence="12 13">
    <name type="scientific">Elaeophora elaphi</name>
    <dbReference type="NCBI Taxonomy" id="1147741"/>
    <lineage>
        <taxon>Eukaryota</taxon>
        <taxon>Metazoa</taxon>
        <taxon>Ecdysozoa</taxon>
        <taxon>Nematoda</taxon>
        <taxon>Chromadorea</taxon>
        <taxon>Rhabditida</taxon>
        <taxon>Spirurina</taxon>
        <taxon>Spiruromorpha</taxon>
        <taxon>Filarioidea</taxon>
        <taxon>Onchocercidae</taxon>
        <taxon>Elaeophora</taxon>
    </lineage>
</organism>
<comment type="subcellular location">
    <subcellularLocation>
        <location evidence="1">Membrane</location>
        <topology evidence="1">Multi-pass membrane protein</topology>
    </subcellularLocation>
</comment>
<evidence type="ECO:0000256" key="9">
    <source>
        <dbReference type="SAM" id="Phobius"/>
    </source>
</evidence>
<dbReference type="GO" id="GO:0016020">
    <property type="term" value="C:membrane"/>
    <property type="evidence" value="ECO:0007669"/>
    <property type="project" value="UniProtKB-SubCell"/>
</dbReference>
<comment type="similarity">
    <text evidence="2">Belongs to the ABC transporter superfamily. ABCB family. Multidrug resistance exporter (TC 3.A.1.201) subfamily.</text>
</comment>
<keyword evidence="8 9" id="KW-0472">Membrane</keyword>
<dbReference type="InterPro" id="IPR039421">
    <property type="entry name" value="Type_1_exporter"/>
</dbReference>
<feature type="transmembrane region" description="Helical" evidence="9">
    <location>
        <begin position="207"/>
        <end position="233"/>
    </location>
</feature>
<feature type="transmembrane region" description="Helical" evidence="9">
    <location>
        <begin position="245"/>
        <end position="264"/>
    </location>
</feature>
<evidence type="ECO:0000256" key="5">
    <source>
        <dbReference type="ARBA" id="ARBA00022741"/>
    </source>
</evidence>
<dbReference type="AlphaFoldDB" id="A0A0R3S4K4"/>
<evidence type="ECO:0000256" key="4">
    <source>
        <dbReference type="ARBA" id="ARBA00022692"/>
    </source>
</evidence>
<dbReference type="InterPro" id="IPR003593">
    <property type="entry name" value="AAA+_ATPase"/>
</dbReference>
<evidence type="ECO:0000313" key="13">
    <source>
        <dbReference type="WBParaSite" id="EEL_0000972301-mRNA-1"/>
    </source>
</evidence>
<dbReference type="PANTHER" id="PTHR43394:SF27">
    <property type="entry name" value="ATP-DEPENDENT TRANSLOCASE ABCB1-LIKE"/>
    <property type="match status" value="1"/>
</dbReference>
<reference evidence="13" key="1">
    <citation type="submission" date="2017-02" db="UniProtKB">
        <authorList>
            <consortium name="WormBaseParasite"/>
        </authorList>
    </citation>
    <scope>IDENTIFICATION</scope>
</reference>
<dbReference type="Pfam" id="PF00005">
    <property type="entry name" value="ABC_tran"/>
    <property type="match status" value="1"/>
</dbReference>
<keyword evidence="4 9" id="KW-0812">Transmembrane</keyword>
<name>A0A0R3S4K4_9BILA</name>
<sequence length="490" mass="54287">MYRYAKPFDYFLLAVGILLSLTQGSLQAVQIIIFKRLVGTLVEGQAKWGTEDFDELIFHNGAIVAVYMYFGYGVGILILATISMTCWNTICERQIYHIRKHYFAAVLRQNMGWFDTHPSGELITKIWRVTLVMLAFMPIVAGLTGFLTRFITTSVRRELRAYEKAGAVAEEVIVGIRTVIALNGQKKEINRYQNELKEASAFGRRKVLLIALGTAWLFCVIFIAMGVAFWYGAKLQNDGLIEPGAIFATFWATIGGTMSLGMAASQIGAIITAQTAASSIFEVIDRIPEIDCQSSEGISLANLRGEIEFKNVHFCYPTRPEEEVLKGINFKVKATESVALVGSSGCGKSTLIGLLLRYYNQGCGELTIDGIPLNSINIRWLRQMMGVVSQEPVLFAATVEENIRLGNEKMTIEEMERVCKIANAHNFIKELPMGYKTRIGEGGVQLSGGQKQRIAIARALIKDPKILLLDEATTALDTGSEKVVQHALEK</sequence>
<dbReference type="WBParaSite" id="EEL_0000972301-mRNA-1">
    <property type="protein sequence ID" value="EEL_0000972301-mRNA-1"/>
    <property type="gene ID" value="EEL_0000972301"/>
</dbReference>
<dbReference type="Gene3D" id="3.40.50.300">
    <property type="entry name" value="P-loop containing nucleotide triphosphate hydrolases"/>
    <property type="match status" value="1"/>
</dbReference>
<dbReference type="SMART" id="SM00382">
    <property type="entry name" value="AAA"/>
    <property type="match status" value="1"/>
</dbReference>
<dbReference type="SUPFAM" id="SSF90123">
    <property type="entry name" value="ABC transporter transmembrane region"/>
    <property type="match status" value="1"/>
</dbReference>
<evidence type="ECO:0000313" key="12">
    <source>
        <dbReference type="Proteomes" id="UP000050640"/>
    </source>
</evidence>
<keyword evidence="5" id="KW-0547">Nucleotide-binding</keyword>
<evidence type="ECO:0000259" key="11">
    <source>
        <dbReference type="PROSITE" id="PS50929"/>
    </source>
</evidence>
<protein>
    <submittedName>
        <fullName evidence="13">ABC transmembrane type-1 domain-containing protein</fullName>
    </submittedName>
</protein>
<dbReference type="PROSITE" id="PS50929">
    <property type="entry name" value="ABC_TM1F"/>
    <property type="match status" value="1"/>
</dbReference>
<evidence type="ECO:0000256" key="2">
    <source>
        <dbReference type="ARBA" id="ARBA00007577"/>
    </source>
</evidence>
<keyword evidence="3" id="KW-0813">Transport</keyword>
<evidence type="ECO:0000256" key="3">
    <source>
        <dbReference type="ARBA" id="ARBA00022448"/>
    </source>
</evidence>
<dbReference type="CDD" id="cd18577">
    <property type="entry name" value="ABC_6TM_Pgp_ABCB1_D1_like"/>
    <property type="match status" value="1"/>
</dbReference>
<dbReference type="GO" id="GO:0005524">
    <property type="term" value="F:ATP binding"/>
    <property type="evidence" value="ECO:0007669"/>
    <property type="project" value="UniProtKB-KW"/>
</dbReference>
<dbReference type="PANTHER" id="PTHR43394">
    <property type="entry name" value="ATP-DEPENDENT PERMEASE MDL1, MITOCHONDRIAL"/>
    <property type="match status" value="1"/>
</dbReference>
<feature type="transmembrane region" description="Helical" evidence="9">
    <location>
        <begin position="66"/>
        <end position="90"/>
    </location>
</feature>
<dbReference type="GO" id="GO:0016887">
    <property type="term" value="F:ATP hydrolysis activity"/>
    <property type="evidence" value="ECO:0007669"/>
    <property type="project" value="InterPro"/>
</dbReference>
<dbReference type="STRING" id="1147741.A0A0R3S4K4"/>
<dbReference type="PROSITE" id="PS50893">
    <property type="entry name" value="ABC_TRANSPORTER_2"/>
    <property type="match status" value="1"/>
</dbReference>
<feature type="domain" description="ABC transmembrane type-1" evidence="11">
    <location>
        <begin position="14"/>
        <end position="272"/>
    </location>
</feature>
<dbReference type="Proteomes" id="UP000050640">
    <property type="component" value="Unplaced"/>
</dbReference>
<evidence type="ECO:0000256" key="1">
    <source>
        <dbReference type="ARBA" id="ARBA00004141"/>
    </source>
</evidence>
<proteinExistence type="inferred from homology"/>
<evidence type="ECO:0000256" key="7">
    <source>
        <dbReference type="ARBA" id="ARBA00022989"/>
    </source>
</evidence>
<evidence type="ECO:0000256" key="6">
    <source>
        <dbReference type="ARBA" id="ARBA00022840"/>
    </source>
</evidence>